<comment type="caution">
    <text evidence="2">The sequence shown here is derived from an EMBL/GenBank/DDBJ whole genome shotgun (WGS) entry which is preliminary data.</text>
</comment>
<dbReference type="InterPro" id="IPR003593">
    <property type="entry name" value="AAA+_ATPase"/>
</dbReference>
<dbReference type="SUPFAM" id="SSF52540">
    <property type="entry name" value="P-loop containing nucleoside triphosphate hydrolases"/>
    <property type="match status" value="1"/>
</dbReference>
<dbReference type="Gene3D" id="3.40.50.300">
    <property type="entry name" value="P-loop containing nucleotide triphosphate hydrolases"/>
    <property type="match status" value="1"/>
</dbReference>
<dbReference type="AlphaFoldDB" id="A0A5C6FSI3"/>
<sequence>MTEMSPVFPSDNPFRVRRVKPGAIPYQFVDPEIQQDDLVRRIITPDTGPKPTGPKLIVGPHGSGKTTLLHQLVPRIRQYWGTEIWVTLSSDLSPGENQNLLRRSMGKANHHRHRDPWLVIDGIEQLGRLNGWLLTRYLRRSGTRCLATSHRRILGWDHFFATRLNSELIHRLCDQLLADADPSLRQKVLNNLSSRDLHTTTDLRALWFELYDLVADFETQDRTAAVR</sequence>
<protein>
    <recommendedName>
        <fullName evidence="1">AAA+ ATPase domain-containing protein</fullName>
    </recommendedName>
</protein>
<dbReference type="OrthoDB" id="282562at2"/>
<accession>A0A5C6FSI3</accession>
<dbReference type="CDD" id="cd01120">
    <property type="entry name" value="RecA-like_superfamily"/>
    <property type="match status" value="1"/>
</dbReference>
<name>A0A5C6FSI3_9PLAN</name>
<evidence type="ECO:0000259" key="1">
    <source>
        <dbReference type="SMART" id="SM00382"/>
    </source>
</evidence>
<proteinExistence type="predicted"/>
<dbReference type="SMART" id="SM00382">
    <property type="entry name" value="AAA"/>
    <property type="match status" value="1"/>
</dbReference>
<dbReference type="RefSeq" id="WP_146412249.1">
    <property type="nucleotide sequence ID" value="NZ_SJPZ01000001.1"/>
</dbReference>
<reference evidence="2 3" key="1">
    <citation type="submission" date="2019-02" db="EMBL/GenBank/DDBJ databases">
        <title>Deep-cultivation of Planctomycetes and their phenomic and genomic characterization uncovers novel biology.</title>
        <authorList>
            <person name="Wiegand S."/>
            <person name="Jogler M."/>
            <person name="Boedeker C."/>
            <person name="Pinto D."/>
            <person name="Vollmers J."/>
            <person name="Rivas-Marin E."/>
            <person name="Kohn T."/>
            <person name="Peeters S.H."/>
            <person name="Heuer A."/>
            <person name="Rast P."/>
            <person name="Oberbeckmann S."/>
            <person name="Bunk B."/>
            <person name="Jeske O."/>
            <person name="Meyerdierks A."/>
            <person name="Storesund J.E."/>
            <person name="Kallscheuer N."/>
            <person name="Luecker S."/>
            <person name="Lage O.M."/>
            <person name="Pohl T."/>
            <person name="Merkel B.J."/>
            <person name="Hornburger P."/>
            <person name="Mueller R.-W."/>
            <person name="Bruemmer F."/>
            <person name="Labrenz M."/>
            <person name="Spormann A.M."/>
            <person name="Op Den Camp H."/>
            <person name="Overmann J."/>
            <person name="Amann R."/>
            <person name="Jetten M.S.M."/>
            <person name="Mascher T."/>
            <person name="Medema M.H."/>
            <person name="Devos D.P."/>
            <person name="Kaster A.-K."/>
            <person name="Ovreas L."/>
            <person name="Rohde M."/>
            <person name="Galperin M.Y."/>
            <person name="Jogler C."/>
        </authorList>
    </citation>
    <scope>NUCLEOTIDE SEQUENCE [LARGE SCALE GENOMIC DNA]</scope>
    <source>
        <strain evidence="2 3">V7</strain>
    </source>
</reference>
<feature type="domain" description="AAA+ ATPase" evidence="1">
    <location>
        <begin position="51"/>
        <end position="174"/>
    </location>
</feature>
<dbReference type="InterPro" id="IPR027417">
    <property type="entry name" value="P-loop_NTPase"/>
</dbReference>
<organism evidence="2 3">
    <name type="scientific">Crateriforma conspicua</name>
    <dbReference type="NCBI Taxonomy" id="2527996"/>
    <lineage>
        <taxon>Bacteria</taxon>
        <taxon>Pseudomonadati</taxon>
        <taxon>Planctomycetota</taxon>
        <taxon>Planctomycetia</taxon>
        <taxon>Planctomycetales</taxon>
        <taxon>Planctomycetaceae</taxon>
        <taxon>Crateriforma</taxon>
    </lineage>
</organism>
<gene>
    <name evidence="2" type="ORF">V7x_14030</name>
</gene>
<evidence type="ECO:0000313" key="3">
    <source>
        <dbReference type="Proteomes" id="UP000316476"/>
    </source>
</evidence>
<dbReference type="Proteomes" id="UP000316476">
    <property type="component" value="Unassembled WGS sequence"/>
</dbReference>
<dbReference type="EMBL" id="SJPZ01000001">
    <property type="protein sequence ID" value="TWU65849.1"/>
    <property type="molecule type" value="Genomic_DNA"/>
</dbReference>
<evidence type="ECO:0000313" key="2">
    <source>
        <dbReference type="EMBL" id="TWU65849.1"/>
    </source>
</evidence>